<name>A0ACB9L6R6_BAUVA</name>
<comment type="caution">
    <text evidence="1">The sequence shown here is derived from an EMBL/GenBank/DDBJ whole genome shotgun (WGS) entry which is preliminary data.</text>
</comment>
<reference evidence="1 2" key="1">
    <citation type="journal article" date="2022" name="DNA Res.">
        <title>Chromosomal-level genome assembly of the orchid tree Bauhinia variegata (Leguminosae; Cercidoideae) supports the allotetraploid origin hypothesis of Bauhinia.</title>
        <authorList>
            <person name="Zhong Y."/>
            <person name="Chen Y."/>
            <person name="Zheng D."/>
            <person name="Pang J."/>
            <person name="Liu Y."/>
            <person name="Luo S."/>
            <person name="Meng S."/>
            <person name="Qian L."/>
            <person name="Wei D."/>
            <person name="Dai S."/>
            <person name="Zhou R."/>
        </authorList>
    </citation>
    <scope>NUCLEOTIDE SEQUENCE [LARGE SCALE GENOMIC DNA]</scope>
    <source>
        <strain evidence="1">BV-YZ2020</strain>
    </source>
</reference>
<evidence type="ECO:0000313" key="1">
    <source>
        <dbReference type="EMBL" id="KAI4305116.1"/>
    </source>
</evidence>
<keyword evidence="2" id="KW-1185">Reference proteome</keyword>
<dbReference type="EMBL" id="CM039437">
    <property type="protein sequence ID" value="KAI4305116.1"/>
    <property type="molecule type" value="Genomic_DNA"/>
</dbReference>
<protein>
    <submittedName>
        <fullName evidence="1">Uncharacterized protein</fullName>
    </submittedName>
</protein>
<dbReference type="Proteomes" id="UP000828941">
    <property type="component" value="Chromosome 12"/>
</dbReference>
<accession>A0ACB9L6R6</accession>
<sequence length="175" mass="19974">MNRVCQIYSHLAFLIGQRRNIQKGRIVLSGTGCEPVTSSNVVNPLLYPCQGLRYRKLEVFLTTSIEKLGKAGEIVKVAPGYFRDNLMPKLLAVPNIDKFAYLIREQRKVRFYYEPSVSIRNKEGFLTRSIAKPPNDHLLAVAWKRCNDLMVSWLLKPISPPIASTIFYMTDAIEI</sequence>
<gene>
    <name evidence="1" type="ORF">L6164_028502</name>
</gene>
<evidence type="ECO:0000313" key="2">
    <source>
        <dbReference type="Proteomes" id="UP000828941"/>
    </source>
</evidence>
<organism evidence="1 2">
    <name type="scientific">Bauhinia variegata</name>
    <name type="common">Purple orchid tree</name>
    <name type="synonym">Phanera variegata</name>
    <dbReference type="NCBI Taxonomy" id="167791"/>
    <lineage>
        <taxon>Eukaryota</taxon>
        <taxon>Viridiplantae</taxon>
        <taxon>Streptophyta</taxon>
        <taxon>Embryophyta</taxon>
        <taxon>Tracheophyta</taxon>
        <taxon>Spermatophyta</taxon>
        <taxon>Magnoliopsida</taxon>
        <taxon>eudicotyledons</taxon>
        <taxon>Gunneridae</taxon>
        <taxon>Pentapetalae</taxon>
        <taxon>rosids</taxon>
        <taxon>fabids</taxon>
        <taxon>Fabales</taxon>
        <taxon>Fabaceae</taxon>
        <taxon>Cercidoideae</taxon>
        <taxon>Cercideae</taxon>
        <taxon>Bauhiniinae</taxon>
        <taxon>Bauhinia</taxon>
    </lineage>
</organism>
<proteinExistence type="predicted"/>